<reference evidence="2 3" key="1">
    <citation type="submission" date="2016-08" db="EMBL/GenBank/DDBJ databases">
        <title>Genomes of anaerobic fungi encode conserved fungal cellulosomes for biomass hydrolysis.</title>
        <authorList>
            <consortium name="DOE Joint Genome Institute"/>
            <person name="Haitjema C.H."/>
            <person name="Gilmore S.P."/>
            <person name="Henske J.K."/>
            <person name="Solomon K.V."/>
            <person name="De Groot R."/>
            <person name="Kuo A."/>
            <person name="Mondo S.J."/>
            <person name="Salamov A.A."/>
            <person name="Labutti K."/>
            <person name="Zhao Z."/>
            <person name="Chiniquy J."/>
            <person name="Barry K."/>
            <person name="Brewer H.M."/>
            <person name="Purvine S.O."/>
            <person name="Wright A.T."/>
            <person name="Boxma B."/>
            <person name="Van Alen T."/>
            <person name="Hackstein J.H."/>
            <person name="Baker S.E."/>
            <person name="Grigoriev I.V."/>
            <person name="O'Malley M.A."/>
        </authorList>
    </citation>
    <scope>NUCLEOTIDE SEQUENCE [LARGE SCALE GENOMIC DNA]</scope>
    <source>
        <strain evidence="3">finn</strain>
    </source>
</reference>
<reference evidence="2 3" key="2">
    <citation type="submission" date="2016-08" db="EMBL/GenBank/DDBJ databases">
        <title>Pervasive Adenine N6-methylation of Active Genes in Fungi.</title>
        <authorList>
            <consortium name="DOE Joint Genome Institute"/>
            <person name="Mondo S.J."/>
            <person name="Dannebaum R.O."/>
            <person name="Kuo R.C."/>
            <person name="Labutti K."/>
            <person name="Haridas S."/>
            <person name="Kuo A."/>
            <person name="Salamov A."/>
            <person name="Ahrendt S.R."/>
            <person name="Lipzen A."/>
            <person name="Sullivan W."/>
            <person name="Andreopoulos W.B."/>
            <person name="Clum A."/>
            <person name="Lindquist E."/>
            <person name="Daum C."/>
            <person name="Ramamoorthy G.K."/>
            <person name="Gryganskyi A."/>
            <person name="Culley D."/>
            <person name="Magnuson J.K."/>
            <person name="James T.Y."/>
            <person name="O'Malley M.A."/>
            <person name="Stajich J.E."/>
            <person name="Spatafora J.W."/>
            <person name="Visel A."/>
            <person name="Grigoriev I.V."/>
        </authorList>
    </citation>
    <scope>NUCLEOTIDE SEQUENCE [LARGE SCALE GENOMIC DNA]</scope>
    <source>
        <strain evidence="3">finn</strain>
    </source>
</reference>
<dbReference type="OrthoDB" id="2133734at2759"/>
<evidence type="ECO:0000313" key="2">
    <source>
        <dbReference type="EMBL" id="ORX43146.1"/>
    </source>
</evidence>
<sequence length="412" mass="49320">MSKKDTSSKKIIPLSPNEEKAYIENEERKKRILRLQQVRKQGKIISENRTMNYNSGVEGELKNLIKLIKAEWNKNHIKKVDNFLELKKLTKNYIGAAQSNAKIQRNEDVLKKEELLIKLYNERVKENERYIEARQKQCKESLEKIKDITNYIKNQYNAITISNNREKKLVDQFREKQRNQVFIDEDKTFISYKDNDKDYSKKRNYNDSSYHREYNVVRCNHENNKYNASEIAYLKLKQGQLNLKNNQKKLKESIRITKERYKKAIDKMNDEKQNDVFIQNMKTLENIDILRRKENIKNSIRDYENIGNGNINVPCISQTDKKDYCINYYTNKELNKIPQEVERVNKKEWKNVGVQSNSKLSRPLQSRNNIKKQSEKEITSNKEYKYNDYSVCDKNSIVNQEVIRKVLFHQYP</sequence>
<gene>
    <name evidence="2" type="ORF">BCR36DRAFT_415769</name>
</gene>
<protein>
    <submittedName>
        <fullName evidence="2">Uncharacterized protein</fullName>
    </submittedName>
</protein>
<dbReference type="Proteomes" id="UP000193719">
    <property type="component" value="Unassembled WGS sequence"/>
</dbReference>
<evidence type="ECO:0000256" key="1">
    <source>
        <dbReference type="SAM" id="MobiDB-lite"/>
    </source>
</evidence>
<name>A0A1Y1UZ17_9FUNG</name>
<evidence type="ECO:0000313" key="3">
    <source>
        <dbReference type="Proteomes" id="UP000193719"/>
    </source>
</evidence>
<comment type="caution">
    <text evidence="2">The sequence shown here is derived from an EMBL/GenBank/DDBJ whole genome shotgun (WGS) entry which is preliminary data.</text>
</comment>
<dbReference type="AlphaFoldDB" id="A0A1Y1UZ17"/>
<feature type="region of interest" description="Disordered" evidence="1">
    <location>
        <begin position="354"/>
        <end position="376"/>
    </location>
</feature>
<organism evidence="2 3">
    <name type="scientific">Piromyces finnis</name>
    <dbReference type="NCBI Taxonomy" id="1754191"/>
    <lineage>
        <taxon>Eukaryota</taxon>
        <taxon>Fungi</taxon>
        <taxon>Fungi incertae sedis</taxon>
        <taxon>Chytridiomycota</taxon>
        <taxon>Chytridiomycota incertae sedis</taxon>
        <taxon>Neocallimastigomycetes</taxon>
        <taxon>Neocallimastigales</taxon>
        <taxon>Neocallimastigaceae</taxon>
        <taxon>Piromyces</taxon>
    </lineage>
</organism>
<keyword evidence="3" id="KW-1185">Reference proteome</keyword>
<proteinExistence type="predicted"/>
<feature type="compositionally biased region" description="Polar residues" evidence="1">
    <location>
        <begin position="354"/>
        <end position="368"/>
    </location>
</feature>
<dbReference type="EMBL" id="MCFH01000055">
    <property type="protein sequence ID" value="ORX43146.1"/>
    <property type="molecule type" value="Genomic_DNA"/>
</dbReference>
<accession>A0A1Y1UZ17</accession>